<dbReference type="AlphaFoldDB" id="A0A974HML6"/>
<dbReference type="EMBL" id="CM004472">
    <property type="protein sequence ID" value="OCT83702.1"/>
    <property type="molecule type" value="Genomic_DNA"/>
</dbReference>
<name>A0A974HML6_XENLA</name>
<proteinExistence type="predicted"/>
<reference evidence="3" key="1">
    <citation type="journal article" date="2016" name="Nature">
        <title>Genome evolution in the allotetraploid frog Xenopus laevis.</title>
        <authorList>
            <person name="Session A.M."/>
            <person name="Uno Y."/>
            <person name="Kwon T."/>
            <person name="Chapman J.A."/>
            <person name="Toyoda A."/>
            <person name="Takahashi S."/>
            <person name="Fukui A."/>
            <person name="Hikosaka A."/>
            <person name="Suzuki A."/>
            <person name="Kondo M."/>
            <person name="van Heeringen S.J."/>
            <person name="Quigley I."/>
            <person name="Heinz S."/>
            <person name="Ogino H."/>
            <person name="Ochi H."/>
            <person name="Hellsten U."/>
            <person name="Lyons J.B."/>
            <person name="Simakov O."/>
            <person name="Putnam N."/>
            <person name="Stites J."/>
            <person name="Kuroki Y."/>
            <person name="Tanaka T."/>
            <person name="Michiue T."/>
            <person name="Watanabe M."/>
            <person name="Bogdanovic O."/>
            <person name="Lister R."/>
            <person name="Georgiou G."/>
            <person name="Paranjpe S.S."/>
            <person name="van Kruijsbergen I."/>
            <person name="Shu S."/>
            <person name="Carlson J."/>
            <person name="Kinoshita T."/>
            <person name="Ohta Y."/>
            <person name="Mawaribuchi S."/>
            <person name="Jenkins J."/>
            <person name="Grimwood J."/>
            <person name="Schmutz J."/>
            <person name="Mitros T."/>
            <person name="Mozaffari S.V."/>
            <person name="Suzuki Y."/>
            <person name="Haramoto Y."/>
            <person name="Yamamoto T.S."/>
            <person name="Takagi C."/>
            <person name="Heald R."/>
            <person name="Miller K."/>
            <person name="Haudenschild C."/>
            <person name="Kitzman J."/>
            <person name="Nakayama T."/>
            <person name="Izutsu Y."/>
            <person name="Robert J."/>
            <person name="Fortriede J."/>
            <person name="Burns K."/>
            <person name="Lotay V."/>
            <person name="Karimi K."/>
            <person name="Yasuoka Y."/>
            <person name="Dichmann D.S."/>
            <person name="Flajnik M.F."/>
            <person name="Houston D.W."/>
            <person name="Shendure J."/>
            <person name="DuPasquier L."/>
            <person name="Vize P.D."/>
            <person name="Zorn A.M."/>
            <person name="Ito M."/>
            <person name="Marcotte E.M."/>
            <person name="Wallingford J.B."/>
            <person name="Ito Y."/>
            <person name="Asashima M."/>
            <person name="Ueno N."/>
            <person name="Matsuda Y."/>
            <person name="Veenstra G.J."/>
            <person name="Fujiyama A."/>
            <person name="Harland R.M."/>
            <person name="Taira M."/>
            <person name="Rokhsar D.S."/>
        </authorList>
    </citation>
    <scope>NUCLEOTIDE SEQUENCE [LARGE SCALE GENOMIC DNA]</scope>
    <source>
        <strain evidence="3">J</strain>
    </source>
</reference>
<organism evidence="2 3">
    <name type="scientific">Xenopus laevis</name>
    <name type="common">African clawed frog</name>
    <dbReference type="NCBI Taxonomy" id="8355"/>
    <lineage>
        <taxon>Eukaryota</taxon>
        <taxon>Metazoa</taxon>
        <taxon>Chordata</taxon>
        <taxon>Craniata</taxon>
        <taxon>Vertebrata</taxon>
        <taxon>Euteleostomi</taxon>
        <taxon>Amphibia</taxon>
        <taxon>Batrachia</taxon>
        <taxon>Anura</taxon>
        <taxon>Pipoidea</taxon>
        <taxon>Pipidae</taxon>
        <taxon>Xenopodinae</taxon>
        <taxon>Xenopus</taxon>
        <taxon>Xenopus</taxon>
    </lineage>
</organism>
<evidence type="ECO:0000313" key="2">
    <source>
        <dbReference type="EMBL" id="OCT83702.1"/>
    </source>
</evidence>
<keyword evidence="1" id="KW-0472">Membrane</keyword>
<feature type="transmembrane region" description="Helical" evidence="1">
    <location>
        <begin position="34"/>
        <end position="54"/>
    </location>
</feature>
<protein>
    <submittedName>
        <fullName evidence="2">Uncharacterized protein</fullName>
    </submittedName>
</protein>
<evidence type="ECO:0000256" key="1">
    <source>
        <dbReference type="SAM" id="Phobius"/>
    </source>
</evidence>
<evidence type="ECO:0000313" key="3">
    <source>
        <dbReference type="Proteomes" id="UP000694892"/>
    </source>
</evidence>
<accession>A0A974HML6</accession>
<keyword evidence="1" id="KW-1133">Transmembrane helix</keyword>
<gene>
    <name evidence="2" type="ORF">XELAEV_18021844mg</name>
</gene>
<sequence length="81" mass="9607">MCMLGVTGMAMNWIFHPNLPIWFWCHRVPVFEVSITYVSFIYIYIYLFPLRFLFLGSVFDALRPCLILFCNLCIKLGILYT</sequence>
<keyword evidence="1" id="KW-0812">Transmembrane</keyword>
<dbReference type="Proteomes" id="UP000694892">
    <property type="component" value="Chromosome 4L"/>
</dbReference>